<gene>
    <name evidence="2" type="ORF">H8S77_18685</name>
</gene>
<feature type="region of interest" description="Disordered" evidence="1">
    <location>
        <begin position="304"/>
        <end position="342"/>
    </location>
</feature>
<feature type="compositionally biased region" description="Basic and acidic residues" evidence="1">
    <location>
        <begin position="304"/>
        <end position="320"/>
    </location>
</feature>
<sequence length="495" mass="57883">MNKDYSWLNRRYDRSVNQLRLWDENPRLDPSDSYIYLRDFIEGMLIKEADKTSFIDLAQSIVEKSFIPADPIVVWQNRENNRFYVAEGNRRVAVLKLLLDPTKAPKSIKRSMELLSKKIKPSLIEKIPVAIAPSFEDAIWYINQRHTPSSNQKKWVRENYLKWIGDLYEKFNKDIEVIKEYTDVTESELNNAICVLKFKELFADFGNRLTTEELTEAKSKRFPISTLERFICKDFVQKKMGFYFSGTNIILNAKYESFLDSLSVLIKRMLLPKKDSNRLDSRQLNTNEDINKILEELPIVEMKENPQEKDSNISDKKDNKNSNSDNKNQIKKENQSELALPIDDPNRKNVIPSIYSLTTVDYRLHSLFLELKKLPVKSYPNIAAASIRIFLDIAVRNYIVGKGWESAISTKFKCDFKNVKLSGRLDFIKDKISQSKSKKAVTILLDANHMYSLDTLNGYIHGSDNYTINRQFINSFWNFLFPLFEEILDIHKEEE</sequence>
<dbReference type="EMBL" id="JACOOI010000024">
    <property type="protein sequence ID" value="MBC5644909.1"/>
    <property type="molecule type" value="Genomic_DNA"/>
</dbReference>
<evidence type="ECO:0000313" key="3">
    <source>
        <dbReference type="Proteomes" id="UP000644010"/>
    </source>
</evidence>
<protein>
    <recommendedName>
        <fullName evidence="4">ParB/Sulfiredoxin domain-containing protein</fullName>
    </recommendedName>
</protein>
<dbReference type="RefSeq" id="WP_186960682.1">
    <property type="nucleotide sequence ID" value="NZ_JACOOI010000024.1"/>
</dbReference>
<keyword evidence="3" id="KW-1185">Reference proteome</keyword>
<name>A0ABR7E558_9BACT</name>
<evidence type="ECO:0000313" key="2">
    <source>
        <dbReference type="EMBL" id="MBC5644909.1"/>
    </source>
</evidence>
<comment type="caution">
    <text evidence="2">The sequence shown here is derived from an EMBL/GenBank/DDBJ whole genome shotgun (WGS) entry which is preliminary data.</text>
</comment>
<accession>A0ABR7E558</accession>
<reference evidence="2 3" key="1">
    <citation type="submission" date="2020-08" db="EMBL/GenBank/DDBJ databases">
        <title>Genome public.</title>
        <authorList>
            <person name="Liu C."/>
            <person name="Sun Q."/>
        </authorList>
    </citation>
    <scope>NUCLEOTIDE SEQUENCE [LARGE SCALE GENOMIC DNA]</scope>
    <source>
        <strain evidence="2 3">BX2</strain>
    </source>
</reference>
<organism evidence="2 3">
    <name type="scientific">Parabacteroides segnis</name>
    <dbReference type="NCBI Taxonomy" id="2763058"/>
    <lineage>
        <taxon>Bacteria</taxon>
        <taxon>Pseudomonadati</taxon>
        <taxon>Bacteroidota</taxon>
        <taxon>Bacteroidia</taxon>
        <taxon>Bacteroidales</taxon>
        <taxon>Tannerellaceae</taxon>
        <taxon>Parabacteroides</taxon>
    </lineage>
</organism>
<dbReference type="Proteomes" id="UP000644010">
    <property type="component" value="Unassembled WGS sequence"/>
</dbReference>
<evidence type="ECO:0000256" key="1">
    <source>
        <dbReference type="SAM" id="MobiDB-lite"/>
    </source>
</evidence>
<evidence type="ECO:0008006" key="4">
    <source>
        <dbReference type="Google" id="ProtNLM"/>
    </source>
</evidence>
<proteinExistence type="predicted"/>